<dbReference type="AlphaFoldDB" id="S5ZWK1"/>
<dbReference type="PANTHER" id="PTHR36216">
    <property type="entry name" value="TRANSCRIPTIONAL REGULATOR, TRMB"/>
    <property type="match status" value="1"/>
</dbReference>
<evidence type="ECO:0000259" key="1">
    <source>
        <dbReference type="SMART" id="SM00418"/>
    </source>
</evidence>
<dbReference type="CDD" id="cd00090">
    <property type="entry name" value="HTH_ARSR"/>
    <property type="match status" value="1"/>
</dbReference>
<feature type="domain" description="HTH arsR-type" evidence="1">
    <location>
        <begin position="10"/>
        <end position="88"/>
    </location>
</feature>
<gene>
    <name evidence="2" type="ORF">N186_06020</name>
</gene>
<keyword evidence="3" id="KW-1185">Reference proteome</keyword>
<protein>
    <recommendedName>
        <fullName evidence="1">HTH arsR-type domain-containing protein</fullName>
    </recommendedName>
</protein>
<dbReference type="HOGENOM" id="CLU_2340330_0_0_2"/>
<proteinExistence type="predicted"/>
<dbReference type="EMBL" id="CP006646">
    <property type="protein sequence ID" value="AGT35544.1"/>
    <property type="molecule type" value="Genomic_DNA"/>
</dbReference>
<dbReference type="GO" id="GO:0003700">
    <property type="term" value="F:DNA-binding transcription factor activity"/>
    <property type="evidence" value="ECO:0007669"/>
    <property type="project" value="InterPro"/>
</dbReference>
<organism evidence="2 3">
    <name type="scientific">Thermofilum adornatum</name>
    <dbReference type="NCBI Taxonomy" id="1365176"/>
    <lineage>
        <taxon>Archaea</taxon>
        <taxon>Thermoproteota</taxon>
        <taxon>Thermoprotei</taxon>
        <taxon>Thermofilales</taxon>
        <taxon>Thermofilaceae</taxon>
        <taxon>Thermofilum</taxon>
    </lineage>
</organism>
<dbReference type="PANTHER" id="PTHR36216:SF1">
    <property type="entry name" value="HTH ARSR-TYPE DOMAIN-CONTAINING PROTEIN"/>
    <property type="match status" value="1"/>
</dbReference>
<dbReference type="SMART" id="SM00418">
    <property type="entry name" value="HTH_ARSR"/>
    <property type="match status" value="1"/>
</dbReference>
<name>S5ZWK1_9CREN</name>
<dbReference type="Proteomes" id="UP000015543">
    <property type="component" value="Chromosome"/>
</dbReference>
<sequence>MHKMPPKVLTIREALKHPLRRKIIAYLLENPGSSVRQLSRGLGISVGSLSGHLVILERVGLILEQRRSKRLELFVNSEVFLTIKEEFKGAGNLESSVAEV</sequence>
<dbReference type="KEGG" id="thb:N186_06020"/>
<reference evidence="2 3" key="1">
    <citation type="journal article" date="2013" name="Genome Announc.">
        <title>Complete Genomic Sequence of 'Thermofilum adornatus' Strain 1910bT, a Hyperthermophilic Anaerobic Organotrophic Crenarchaeon.</title>
        <authorList>
            <person name="Dominova I.N."/>
            <person name="Kublanov I.V."/>
            <person name="Podosokorskaya O.A."/>
            <person name="Derbikova K.S."/>
            <person name="Patrushev M.V."/>
            <person name="Toshchakov S.V."/>
        </authorList>
    </citation>
    <scope>NUCLEOTIDE SEQUENCE [LARGE SCALE GENOMIC DNA]</scope>
    <source>
        <strain evidence="3">1910b</strain>
    </source>
</reference>
<dbReference type="Gene3D" id="1.10.10.10">
    <property type="entry name" value="Winged helix-like DNA-binding domain superfamily/Winged helix DNA-binding domain"/>
    <property type="match status" value="1"/>
</dbReference>
<evidence type="ECO:0000313" key="2">
    <source>
        <dbReference type="EMBL" id="AGT35544.1"/>
    </source>
</evidence>
<dbReference type="InterPro" id="IPR036390">
    <property type="entry name" value="WH_DNA-bd_sf"/>
</dbReference>
<dbReference type="InterPro" id="IPR011991">
    <property type="entry name" value="ArsR-like_HTH"/>
</dbReference>
<dbReference type="SUPFAM" id="SSF46785">
    <property type="entry name" value="Winged helix' DNA-binding domain"/>
    <property type="match status" value="1"/>
</dbReference>
<dbReference type="InterPro" id="IPR001845">
    <property type="entry name" value="HTH_ArsR_DNA-bd_dom"/>
</dbReference>
<dbReference type="Pfam" id="PF01022">
    <property type="entry name" value="HTH_5"/>
    <property type="match status" value="1"/>
</dbReference>
<dbReference type="InterPro" id="IPR036388">
    <property type="entry name" value="WH-like_DNA-bd_sf"/>
</dbReference>
<evidence type="ECO:0000313" key="3">
    <source>
        <dbReference type="Proteomes" id="UP000015543"/>
    </source>
</evidence>
<dbReference type="PATRIC" id="fig|1365176.7.peg.1187"/>
<accession>S5ZWK1</accession>
<dbReference type="eggNOG" id="arCOG02611">
    <property type="taxonomic scope" value="Archaea"/>
</dbReference>